<evidence type="ECO:0000256" key="2">
    <source>
        <dbReference type="SAM" id="SignalP"/>
    </source>
</evidence>
<accession>A0AAD3R2U7</accession>
<feature type="signal peptide" evidence="2">
    <location>
        <begin position="1"/>
        <end position="29"/>
    </location>
</feature>
<keyword evidence="4" id="KW-1185">Reference proteome</keyword>
<evidence type="ECO:0000313" key="4">
    <source>
        <dbReference type="Proteomes" id="UP001279410"/>
    </source>
</evidence>
<dbReference type="EMBL" id="BRZM01003869">
    <property type="protein sequence ID" value="GLD52965.1"/>
    <property type="molecule type" value="Genomic_DNA"/>
</dbReference>
<name>A0AAD3R2U7_LATJO</name>
<evidence type="ECO:0000313" key="3">
    <source>
        <dbReference type="EMBL" id="GLD52965.1"/>
    </source>
</evidence>
<gene>
    <name evidence="3" type="ORF">AKAME5_002829000</name>
</gene>
<feature type="chain" id="PRO_5042048927" evidence="2">
    <location>
        <begin position="30"/>
        <end position="100"/>
    </location>
</feature>
<dbReference type="AlphaFoldDB" id="A0AAD3R2U7"/>
<protein>
    <submittedName>
        <fullName evidence="3">Phospholipid phosphatase 6-like protein</fullName>
    </submittedName>
</protein>
<proteinExistence type="predicted"/>
<comment type="caution">
    <text evidence="3">The sequence shown here is derived from an EMBL/GenBank/DDBJ whole genome shotgun (WGS) entry which is preliminary data.</text>
</comment>
<dbReference type="Proteomes" id="UP001279410">
    <property type="component" value="Unassembled WGS sequence"/>
</dbReference>
<feature type="region of interest" description="Disordered" evidence="1">
    <location>
        <begin position="79"/>
        <end position="100"/>
    </location>
</feature>
<evidence type="ECO:0000256" key="1">
    <source>
        <dbReference type="SAM" id="MobiDB-lite"/>
    </source>
</evidence>
<reference evidence="3" key="1">
    <citation type="submission" date="2022-08" db="EMBL/GenBank/DDBJ databases">
        <title>Genome sequencing of akame (Lates japonicus).</title>
        <authorList>
            <person name="Hashiguchi Y."/>
            <person name="Takahashi H."/>
        </authorList>
    </citation>
    <scope>NUCLEOTIDE SEQUENCE</scope>
    <source>
        <strain evidence="3">Kochi</strain>
    </source>
</reference>
<organism evidence="3 4">
    <name type="scientific">Lates japonicus</name>
    <name type="common">Japanese lates</name>
    <dbReference type="NCBI Taxonomy" id="270547"/>
    <lineage>
        <taxon>Eukaryota</taxon>
        <taxon>Metazoa</taxon>
        <taxon>Chordata</taxon>
        <taxon>Craniata</taxon>
        <taxon>Vertebrata</taxon>
        <taxon>Euteleostomi</taxon>
        <taxon>Actinopterygii</taxon>
        <taxon>Neopterygii</taxon>
        <taxon>Teleostei</taxon>
        <taxon>Neoteleostei</taxon>
        <taxon>Acanthomorphata</taxon>
        <taxon>Carangaria</taxon>
        <taxon>Carangaria incertae sedis</taxon>
        <taxon>Centropomidae</taxon>
        <taxon>Lates</taxon>
    </lineage>
</organism>
<keyword evidence="2" id="KW-0732">Signal</keyword>
<sequence length="100" mass="10986">MHVKHAHHELPRKSNLILLMVVSAPEVVGTSSPAEVQSNRQNASPKVKTWFVKGGSLVLGSSNGRYEFMSLTKLNRSSLPHLLQRQAPTQPPPGLSLREP</sequence>